<keyword evidence="1" id="KW-0479">Metal-binding</keyword>
<evidence type="ECO:0000313" key="6">
    <source>
        <dbReference type="Proteomes" id="UP001254848"/>
    </source>
</evidence>
<name>A0ABU3NZ88_9FIRM</name>
<dbReference type="PANTHER" id="PTHR42827:SF1">
    <property type="entry name" value="IRON-SULFUR CLUSTER-BINDING PROTEIN"/>
    <property type="match status" value="1"/>
</dbReference>
<dbReference type="InterPro" id="IPR017900">
    <property type="entry name" value="4Fe4S_Fe_S_CS"/>
</dbReference>
<keyword evidence="2" id="KW-0408">Iron</keyword>
<evidence type="ECO:0000256" key="3">
    <source>
        <dbReference type="ARBA" id="ARBA00023014"/>
    </source>
</evidence>
<evidence type="ECO:0000259" key="4">
    <source>
        <dbReference type="PROSITE" id="PS51379"/>
    </source>
</evidence>
<dbReference type="PROSITE" id="PS51379">
    <property type="entry name" value="4FE4S_FER_2"/>
    <property type="match status" value="1"/>
</dbReference>
<dbReference type="InterPro" id="IPR017896">
    <property type="entry name" value="4Fe4S_Fe-S-bd"/>
</dbReference>
<gene>
    <name evidence="5" type="ORF">Q4T40_12615</name>
</gene>
<organism evidence="5 6">
    <name type="scientific">Anaeroselena agilis</name>
    <dbReference type="NCBI Taxonomy" id="3063788"/>
    <lineage>
        <taxon>Bacteria</taxon>
        <taxon>Bacillati</taxon>
        <taxon>Bacillota</taxon>
        <taxon>Negativicutes</taxon>
        <taxon>Acetonemataceae</taxon>
        <taxon>Anaeroselena</taxon>
    </lineage>
</organism>
<dbReference type="RefSeq" id="WP_413780579.1">
    <property type="nucleotide sequence ID" value="NZ_JAUOZS010000001.1"/>
</dbReference>
<feature type="domain" description="4Fe-4S ferredoxin-type" evidence="4">
    <location>
        <begin position="187"/>
        <end position="217"/>
    </location>
</feature>
<dbReference type="PANTHER" id="PTHR42827">
    <property type="entry name" value="IRON-SULFUR CLUSTER-BINDING PROTEIN-RELATED"/>
    <property type="match status" value="1"/>
</dbReference>
<dbReference type="Proteomes" id="UP001254848">
    <property type="component" value="Unassembled WGS sequence"/>
</dbReference>
<dbReference type="EMBL" id="JAUOZS010000001">
    <property type="protein sequence ID" value="MDT8902090.1"/>
    <property type="molecule type" value="Genomic_DNA"/>
</dbReference>
<evidence type="ECO:0000313" key="5">
    <source>
        <dbReference type="EMBL" id="MDT8902090.1"/>
    </source>
</evidence>
<protein>
    <submittedName>
        <fullName evidence="5">Epoxyqueuosine reductase</fullName>
    </submittedName>
</protein>
<accession>A0ABU3NZ88</accession>
<evidence type="ECO:0000256" key="2">
    <source>
        <dbReference type="ARBA" id="ARBA00023004"/>
    </source>
</evidence>
<evidence type="ECO:0000256" key="1">
    <source>
        <dbReference type="ARBA" id="ARBA00022723"/>
    </source>
</evidence>
<dbReference type="PROSITE" id="PS00198">
    <property type="entry name" value="4FE4S_FER_1"/>
    <property type="match status" value="1"/>
</dbReference>
<keyword evidence="6" id="KW-1185">Reference proteome</keyword>
<proteinExistence type="predicted"/>
<comment type="caution">
    <text evidence="5">The sequence shown here is derived from an EMBL/GenBank/DDBJ whole genome shotgun (WGS) entry which is preliminary data.</text>
</comment>
<reference evidence="5 6" key="1">
    <citation type="submission" date="2023-07" db="EMBL/GenBank/DDBJ databases">
        <title>The novel representative of Negativicutes class, Anaeroselena agilis gen. nov. sp. nov.</title>
        <authorList>
            <person name="Prokofeva M.I."/>
            <person name="Elcheninov A.G."/>
            <person name="Klyukina A."/>
            <person name="Kublanov I.V."/>
            <person name="Frolov E.N."/>
            <person name="Podosokorskaya O.A."/>
        </authorList>
    </citation>
    <scope>NUCLEOTIDE SEQUENCE [LARGE SCALE GENOMIC DNA]</scope>
    <source>
        <strain evidence="5 6">4137-cl</strain>
    </source>
</reference>
<keyword evidence="3" id="KW-0411">Iron-sulfur</keyword>
<sequence>MRLEQLAAAAANFAAESPLNRVPSLGGLQIFDPPLMGVAAPDDPLFARLKEPAAIGPHHLSPHEWLPAAGAVVSYFLPFTAAVRHANRQPGLPAAEWLYGRFEGEMFNDALRRHLADLLAQAGHQALVPVLEPRFAVVERRSNWSERHVAHIAGLGTFSLNCSLITTRGAAGRLGSLVTSLALEPTPRPYTGTHEYCTNCGACIGRCPPAAIDGNGKRHQPCSDYLDAVKIRFQPRYGCGKCQTAVPCEDRIPGR</sequence>